<dbReference type="Pfam" id="PF00768">
    <property type="entry name" value="Peptidase_S11"/>
    <property type="match status" value="1"/>
</dbReference>
<gene>
    <name evidence="3" type="ORF">COPCOM_00951</name>
</gene>
<dbReference type="SUPFAM" id="SSF56601">
    <property type="entry name" value="beta-lactamase/transpeptidase-like"/>
    <property type="match status" value="1"/>
</dbReference>
<proteinExistence type="predicted"/>
<evidence type="ECO:0000313" key="4">
    <source>
        <dbReference type="Proteomes" id="UP000003793"/>
    </source>
</evidence>
<dbReference type="GO" id="GO:0006508">
    <property type="term" value="P:proteolysis"/>
    <property type="evidence" value="ECO:0007669"/>
    <property type="project" value="InterPro"/>
</dbReference>
<evidence type="ECO:0000259" key="2">
    <source>
        <dbReference type="Pfam" id="PF00768"/>
    </source>
</evidence>
<dbReference type="HOGENOM" id="CLU_1388200_0_0_9"/>
<dbReference type="Proteomes" id="UP000003793">
    <property type="component" value="Unassembled WGS sequence"/>
</dbReference>
<dbReference type="InterPro" id="IPR012338">
    <property type="entry name" value="Beta-lactam/transpept-like"/>
</dbReference>
<dbReference type="AlphaFoldDB" id="C0B730"/>
<reference evidence="3 4" key="2">
    <citation type="submission" date="2009-03" db="EMBL/GenBank/DDBJ databases">
        <title>Draft genome sequence of Coprococcus comes (ATCC 27758).</title>
        <authorList>
            <person name="Sudarsanam P."/>
            <person name="Ley R."/>
            <person name="Guruge J."/>
            <person name="Turnbaugh P.J."/>
            <person name="Mahowald M."/>
            <person name="Liep D."/>
            <person name="Gordon J."/>
        </authorList>
    </citation>
    <scope>NUCLEOTIDE SEQUENCE [LARGE SCALE GENOMIC DNA]</scope>
    <source>
        <strain evidence="3 4">ATCC 27758</strain>
    </source>
</reference>
<dbReference type="Gene3D" id="3.40.710.10">
    <property type="entry name" value="DD-peptidase/beta-lactamase superfamily"/>
    <property type="match status" value="1"/>
</dbReference>
<protein>
    <recommendedName>
        <fullName evidence="2">Peptidase S11 D-alanyl-D-alanine carboxypeptidase A N-terminal domain-containing protein</fullName>
    </recommendedName>
</protein>
<feature type="compositionally biased region" description="Basic residues" evidence="1">
    <location>
        <begin position="11"/>
        <end position="25"/>
    </location>
</feature>
<evidence type="ECO:0000313" key="3">
    <source>
        <dbReference type="EMBL" id="EEG90723.1"/>
    </source>
</evidence>
<comment type="caution">
    <text evidence="3">The sequence shown here is derived from an EMBL/GenBank/DDBJ whole genome shotgun (WGS) entry which is preliminary data.</text>
</comment>
<dbReference type="InterPro" id="IPR001967">
    <property type="entry name" value="Peptidase_S11_N"/>
</dbReference>
<feature type="region of interest" description="Disordered" evidence="1">
    <location>
        <begin position="77"/>
        <end position="101"/>
    </location>
</feature>
<sequence>MEQKRAGGRPGHMKKKEKKRNGIPARTRRGILAACMVFFFSLQIFQGKMLWRESTGESPGKVLSGKVPAEENERTQIMETTQQKEPVSDAQTAQEKETREQERKQLLTRLYARSAALVDADSGRVLLGKEEHVMRPMASTTKIMTCILALEKGNPKDLVTASANAVAQPKVHLGMHEGEAFYLSGGSSIFPDAGIP</sequence>
<reference evidence="3 4" key="1">
    <citation type="submission" date="2009-02" db="EMBL/GenBank/DDBJ databases">
        <authorList>
            <person name="Fulton L."/>
            <person name="Clifton S."/>
            <person name="Fulton B."/>
            <person name="Xu J."/>
            <person name="Minx P."/>
            <person name="Pepin K.H."/>
            <person name="Johnson M."/>
            <person name="Bhonagiri V."/>
            <person name="Nash W.E."/>
            <person name="Mardis E.R."/>
            <person name="Wilson R.K."/>
        </authorList>
    </citation>
    <scope>NUCLEOTIDE SEQUENCE [LARGE SCALE GENOMIC DNA]</scope>
    <source>
        <strain evidence="3 4">ATCC 27758</strain>
    </source>
</reference>
<feature type="domain" description="Peptidase S11 D-alanyl-D-alanine carboxypeptidase A N-terminal" evidence="2">
    <location>
        <begin position="109"/>
        <end position="169"/>
    </location>
</feature>
<evidence type="ECO:0000256" key="1">
    <source>
        <dbReference type="SAM" id="MobiDB-lite"/>
    </source>
</evidence>
<name>C0B730_9FIRM</name>
<feature type="region of interest" description="Disordered" evidence="1">
    <location>
        <begin position="1"/>
        <end position="25"/>
    </location>
</feature>
<dbReference type="EMBL" id="ABVR01000037">
    <property type="protein sequence ID" value="EEG90723.1"/>
    <property type="molecule type" value="Genomic_DNA"/>
</dbReference>
<organism evidence="3 4">
    <name type="scientific">Coprococcus comes ATCC 27758</name>
    <dbReference type="NCBI Taxonomy" id="470146"/>
    <lineage>
        <taxon>Bacteria</taxon>
        <taxon>Bacillati</taxon>
        <taxon>Bacillota</taxon>
        <taxon>Clostridia</taxon>
        <taxon>Lachnospirales</taxon>
        <taxon>Lachnospiraceae</taxon>
        <taxon>Coprococcus</taxon>
    </lineage>
</organism>
<accession>C0B730</accession>
<dbReference type="GO" id="GO:0009002">
    <property type="term" value="F:serine-type D-Ala-D-Ala carboxypeptidase activity"/>
    <property type="evidence" value="ECO:0007669"/>
    <property type="project" value="InterPro"/>
</dbReference>